<name>A0ABY1MM57_9PROT</name>
<dbReference type="NCBIfam" id="NF040563">
    <property type="entry name" value="guided_IscB"/>
    <property type="match status" value="1"/>
</dbReference>
<dbReference type="InterPro" id="IPR003615">
    <property type="entry name" value="HNH_nuc"/>
</dbReference>
<evidence type="ECO:0000313" key="3">
    <source>
        <dbReference type="Proteomes" id="UP000193925"/>
    </source>
</evidence>
<protein>
    <submittedName>
        <fullName evidence="2">HNH endonuclease domain protein</fullName>
    </submittedName>
</protein>
<evidence type="ECO:0000313" key="2">
    <source>
        <dbReference type="EMBL" id="SMH64716.1"/>
    </source>
</evidence>
<dbReference type="CDD" id="cd00085">
    <property type="entry name" value="HNHc"/>
    <property type="match status" value="1"/>
</dbReference>
<organism evidence="2 3">
    <name type="scientific">Acidithiobacillus ferrivorans</name>
    <dbReference type="NCBI Taxonomy" id="160808"/>
    <lineage>
        <taxon>Bacteria</taxon>
        <taxon>Pseudomonadati</taxon>
        <taxon>Pseudomonadota</taxon>
        <taxon>Acidithiobacillia</taxon>
        <taxon>Acidithiobacillales</taxon>
        <taxon>Acidithiobacillaceae</taxon>
        <taxon>Acidithiobacillus</taxon>
    </lineage>
</organism>
<dbReference type="Pfam" id="PF01844">
    <property type="entry name" value="HNH"/>
    <property type="match status" value="1"/>
</dbReference>
<keyword evidence="3" id="KW-1185">Reference proteome</keyword>
<dbReference type="InterPro" id="IPR025938">
    <property type="entry name" value="RRXRR_dom"/>
</dbReference>
<dbReference type="Gene3D" id="1.10.30.50">
    <property type="match status" value="1"/>
</dbReference>
<dbReference type="InterPro" id="IPR002711">
    <property type="entry name" value="HNH"/>
</dbReference>
<gene>
    <name evidence="2" type="ORF">AFERRI_10750</name>
</gene>
<keyword evidence="2" id="KW-0378">Hydrolase</keyword>
<feature type="domain" description="HNH nuclease" evidence="1">
    <location>
        <begin position="196"/>
        <end position="247"/>
    </location>
</feature>
<dbReference type="PANTHER" id="PTHR33877:SF2">
    <property type="entry name" value="OS07G0170200 PROTEIN"/>
    <property type="match status" value="1"/>
</dbReference>
<accession>A0ABY1MM57</accession>
<dbReference type="InterPro" id="IPR047693">
    <property type="entry name" value="RNA-guided_IscB-like"/>
</dbReference>
<proteinExistence type="predicted"/>
<dbReference type="InterPro" id="IPR052892">
    <property type="entry name" value="NA-targeting_endonuclease"/>
</dbReference>
<dbReference type="PANTHER" id="PTHR33877">
    <property type="entry name" value="SLL1193 PROTEIN"/>
    <property type="match status" value="1"/>
</dbReference>
<dbReference type="EMBL" id="LT841305">
    <property type="protein sequence ID" value="SMH64716.1"/>
    <property type="molecule type" value="Genomic_DNA"/>
</dbReference>
<evidence type="ECO:0000259" key="1">
    <source>
        <dbReference type="SMART" id="SM00507"/>
    </source>
</evidence>
<sequence length="454" mass="51588">MHILVLDKRKKPLMPCHPARARELLREGRARVHRMVPFTIRLVDRLQADSVLQPLRLKLDPGSRTTGLALVREKETVDISTGEIIRTITVLMLLELKHRGHAIRDALTSRRAFRRRRRGNLRYRPARFNNRTRKDGWLAPSLQHRVDTTLAWVKRLMRWAPVMALSQELVRFDTQAMQNPEISGTEYQQGTLLGYEVREYLLEKWGRECVYCGAEHTPLEIDHIHPRSKGGSDRVSNLTVSCHDCNQAKGNRPLEQFLAKHPERIRKILAQAKAPLRDAAAVNSTRWALFQRLKATNLPVEVASGGRTKYNRHRLHISKEHCLDAVCVGHVDAIKNWQQPVLSIKATGRGSYQRTRLTKYGFPRGYLTRSKSAFGFQTGDMVKAVVTKGKKAGIYLGRVAIRASGSFNIQTGNGLAQHIHHRFCTLVQRGDGYGYNLTLLHPALNHGVAEAGEY</sequence>
<dbReference type="Proteomes" id="UP000193925">
    <property type="component" value="Chromosome AFERRI"/>
</dbReference>
<keyword evidence="2" id="KW-0255">Endonuclease</keyword>
<dbReference type="GO" id="GO:0004519">
    <property type="term" value="F:endonuclease activity"/>
    <property type="evidence" value="ECO:0007669"/>
    <property type="project" value="UniProtKB-KW"/>
</dbReference>
<keyword evidence="2" id="KW-0540">Nuclease</keyword>
<dbReference type="Pfam" id="PF14239">
    <property type="entry name" value="RRXRR"/>
    <property type="match status" value="1"/>
</dbReference>
<dbReference type="RefSeq" id="WP_085537833.1">
    <property type="nucleotide sequence ID" value="NZ_LT841305.1"/>
</dbReference>
<dbReference type="SMART" id="SM00507">
    <property type="entry name" value="HNHc"/>
    <property type="match status" value="1"/>
</dbReference>
<reference evidence="2 3" key="1">
    <citation type="submission" date="2017-03" db="EMBL/GenBank/DDBJ databases">
        <authorList>
            <person name="Regsiter A."/>
            <person name="William W."/>
        </authorList>
    </citation>
    <scope>NUCLEOTIDE SEQUENCE [LARGE SCALE GENOMIC DNA]</scope>
    <source>
        <strain evidence="2">PRJEB5721</strain>
    </source>
</reference>